<dbReference type="InterPro" id="IPR023451">
    <property type="entry name" value="Thymidate_synth/dCMP_Mease_dom"/>
</dbReference>
<keyword evidence="1" id="KW-0489">Methyltransferase</keyword>
<dbReference type="GO" id="GO:0004146">
    <property type="term" value="F:dihydrofolate reductase activity"/>
    <property type="evidence" value="ECO:0007669"/>
    <property type="project" value="InterPro"/>
</dbReference>
<dbReference type="InterPro" id="IPR024072">
    <property type="entry name" value="DHFR-like_dom_sf"/>
</dbReference>
<dbReference type="GO" id="GO:0046654">
    <property type="term" value="P:tetrahydrofolate biosynthetic process"/>
    <property type="evidence" value="ECO:0007669"/>
    <property type="project" value="InterPro"/>
</dbReference>
<sequence length="311" mass="34444">MMGRKTWESLPDAFKPLSSRINVVVSSKLSAEMLPEGVLLSTSLNDAIKKFENTEEVHEIFVIGGERLYKEAIESHIVDRVFLTRMAITMDDCDAFLRGMESSVDANDADSSFVPVAVSPTQVENGVSYDFCVYASRQVAASMKIASEARTRPDELYDTLGFSLLDPRLRSDSNGRKTYPPAVPSICCPKLRSHEEFQYLDLVQRVVSTGVSRGDRTGTGTLSIFGAMMRFDLSSGAFPLLTTKKTFLRGIAEELFWFLKGDTSQTRLAAKDVHIWDANATRAFLDARGLPDRPEGDLGPVYGCQWSHFGA</sequence>
<name>Q8MVZ5_9HYMN</name>
<reference evidence="4" key="1">
    <citation type="journal article" date="2002" name="Science">
        <title>Rooting the eukaryote tree by using a derived gene fusion.</title>
        <authorList>
            <person name="Stechmann A."/>
            <person name="Cavalier-Smith T."/>
        </authorList>
    </citation>
    <scope>NUCLEOTIDE SEQUENCE</scope>
</reference>
<dbReference type="PROSITE" id="PS51330">
    <property type="entry name" value="DHFR_2"/>
    <property type="match status" value="1"/>
</dbReference>
<dbReference type="SUPFAM" id="SSF53597">
    <property type="entry name" value="Dihydrofolate reductase-like"/>
    <property type="match status" value="1"/>
</dbReference>
<dbReference type="Gene3D" id="3.40.430.10">
    <property type="entry name" value="Dihydrofolate Reductase, subunit A"/>
    <property type="match status" value="1"/>
</dbReference>
<feature type="domain" description="DHFR" evidence="3">
    <location>
        <begin position="1"/>
        <end position="136"/>
    </location>
</feature>
<dbReference type="EMBL" id="AF450274">
    <property type="protein sequence ID" value="AAM75817.1"/>
    <property type="molecule type" value="Genomic_DNA"/>
</dbReference>
<dbReference type="GO" id="GO:0004799">
    <property type="term" value="F:thymidylate synthase activity"/>
    <property type="evidence" value="ECO:0007669"/>
    <property type="project" value="TreeGrafter"/>
</dbReference>
<accession>Q8MVZ5</accession>
<feature type="non-terminal residue" evidence="4">
    <location>
        <position position="311"/>
    </location>
</feature>
<gene>
    <name evidence="4" type="primary">DHFR-TS</name>
</gene>
<evidence type="ECO:0000256" key="1">
    <source>
        <dbReference type="ARBA" id="ARBA00022603"/>
    </source>
</evidence>
<dbReference type="Pfam" id="PF00303">
    <property type="entry name" value="Thymidylat_synt"/>
    <property type="match status" value="1"/>
</dbReference>
<keyword evidence="2" id="KW-0808">Transferase</keyword>
<dbReference type="InterPro" id="IPR045097">
    <property type="entry name" value="Thymidate_synth/dCMP_Mease"/>
</dbReference>
<dbReference type="AlphaFoldDB" id="Q8MVZ5"/>
<evidence type="ECO:0000259" key="3">
    <source>
        <dbReference type="PROSITE" id="PS51330"/>
    </source>
</evidence>
<evidence type="ECO:0000256" key="2">
    <source>
        <dbReference type="ARBA" id="ARBA00022679"/>
    </source>
</evidence>
<dbReference type="SUPFAM" id="SSF55831">
    <property type="entry name" value="Thymidylate synthase/dCMP hydroxymethylase"/>
    <property type="match status" value="1"/>
</dbReference>
<dbReference type="GO" id="GO:0032259">
    <property type="term" value="P:methylation"/>
    <property type="evidence" value="ECO:0007669"/>
    <property type="project" value="UniProtKB-KW"/>
</dbReference>
<proteinExistence type="predicted"/>
<protein>
    <submittedName>
        <fullName evidence="4">Bifunctional dihydrofolate reductase-thymidylate synthase</fullName>
    </submittedName>
</protein>
<dbReference type="InterPro" id="IPR036926">
    <property type="entry name" value="Thymidate_synth/dCMP_Mease_sf"/>
</dbReference>
<dbReference type="InterPro" id="IPR001796">
    <property type="entry name" value="DHFR_dom"/>
</dbReference>
<dbReference type="PANTHER" id="PTHR11548">
    <property type="entry name" value="THYMIDYLATE SYNTHASE 1"/>
    <property type="match status" value="1"/>
</dbReference>
<dbReference type="Pfam" id="PF00186">
    <property type="entry name" value="DHFR_1"/>
    <property type="match status" value="1"/>
</dbReference>
<dbReference type="Gene3D" id="3.30.572.10">
    <property type="entry name" value="Thymidylate synthase/dCMP hydroxymethylase domain"/>
    <property type="match status" value="1"/>
</dbReference>
<evidence type="ECO:0000313" key="4">
    <source>
        <dbReference type="EMBL" id="AAM75817.1"/>
    </source>
</evidence>
<dbReference type="GO" id="GO:0006231">
    <property type="term" value="P:dTMP biosynthetic process"/>
    <property type="evidence" value="ECO:0007669"/>
    <property type="project" value="TreeGrafter"/>
</dbReference>
<dbReference type="CDD" id="cd00209">
    <property type="entry name" value="DHFR"/>
    <property type="match status" value="1"/>
</dbReference>
<dbReference type="PANTHER" id="PTHR11548:SF2">
    <property type="entry name" value="THYMIDYLATE SYNTHASE"/>
    <property type="match status" value="1"/>
</dbReference>
<dbReference type="GO" id="GO:0005739">
    <property type="term" value="C:mitochondrion"/>
    <property type="evidence" value="ECO:0007669"/>
    <property type="project" value="TreeGrafter"/>
</dbReference>
<dbReference type="GO" id="GO:0005829">
    <property type="term" value="C:cytosol"/>
    <property type="evidence" value="ECO:0007669"/>
    <property type="project" value="TreeGrafter"/>
</dbReference>
<organism evidence="4">
    <name type="scientific">Tetrahymena sp</name>
    <dbReference type="NCBI Taxonomy" id="31278"/>
    <lineage>
        <taxon>Eukaryota</taxon>
        <taxon>Sar</taxon>
        <taxon>Alveolata</taxon>
        <taxon>Ciliophora</taxon>
        <taxon>Intramacronucleata</taxon>
        <taxon>Oligohymenophorea</taxon>
        <taxon>Hymenostomatida</taxon>
        <taxon>Tetrahymenina</taxon>
        <taxon>Tetrahymenidae</taxon>
        <taxon>Tetrahymena</taxon>
    </lineage>
</organism>
<feature type="non-terminal residue" evidence="4">
    <location>
        <position position="1"/>
    </location>
</feature>